<dbReference type="Proteomes" id="UP001501470">
    <property type="component" value="Unassembled WGS sequence"/>
</dbReference>
<evidence type="ECO:0000313" key="2">
    <source>
        <dbReference type="EMBL" id="GAA1569984.1"/>
    </source>
</evidence>
<dbReference type="RefSeq" id="WP_344514047.1">
    <property type="nucleotide sequence ID" value="NZ_BAAAQD010000043.1"/>
</dbReference>
<keyword evidence="2" id="KW-0378">Hydrolase</keyword>
<dbReference type="InterPro" id="IPR045134">
    <property type="entry name" value="UHRF1/2-like"/>
</dbReference>
<dbReference type="GO" id="GO:0004519">
    <property type="term" value="F:endonuclease activity"/>
    <property type="evidence" value="ECO:0007669"/>
    <property type="project" value="UniProtKB-KW"/>
</dbReference>
<dbReference type="InterPro" id="IPR036987">
    <property type="entry name" value="SRA-YDG_sf"/>
</dbReference>
<dbReference type="InterPro" id="IPR003615">
    <property type="entry name" value="HNH_nuc"/>
</dbReference>
<dbReference type="CDD" id="cd00085">
    <property type="entry name" value="HNHc"/>
    <property type="match status" value="1"/>
</dbReference>
<keyword evidence="2" id="KW-0540">Nuclease</keyword>
<keyword evidence="3" id="KW-1185">Reference proteome</keyword>
<dbReference type="Gene3D" id="2.30.280.10">
    <property type="entry name" value="SRA-YDG"/>
    <property type="match status" value="1"/>
</dbReference>
<dbReference type="PANTHER" id="PTHR14140:SF27">
    <property type="entry name" value="OS04G0289800 PROTEIN"/>
    <property type="match status" value="1"/>
</dbReference>
<dbReference type="PROSITE" id="PS51015">
    <property type="entry name" value="YDG"/>
    <property type="match status" value="1"/>
</dbReference>
<keyword evidence="2" id="KW-0255">Endonuclease</keyword>
<dbReference type="SMART" id="SM00507">
    <property type="entry name" value="HNHc"/>
    <property type="match status" value="1"/>
</dbReference>
<dbReference type="SMART" id="SM00466">
    <property type="entry name" value="SRA"/>
    <property type="match status" value="1"/>
</dbReference>
<organism evidence="2 3">
    <name type="scientific">Dactylosporangium maewongense</name>
    <dbReference type="NCBI Taxonomy" id="634393"/>
    <lineage>
        <taxon>Bacteria</taxon>
        <taxon>Bacillati</taxon>
        <taxon>Actinomycetota</taxon>
        <taxon>Actinomycetes</taxon>
        <taxon>Micromonosporales</taxon>
        <taxon>Micromonosporaceae</taxon>
        <taxon>Dactylosporangium</taxon>
    </lineage>
</organism>
<accession>A0ABN2D472</accession>
<dbReference type="Pfam" id="PF02182">
    <property type="entry name" value="SAD_SRA"/>
    <property type="match status" value="1"/>
</dbReference>
<dbReference type="InterPro" id="IPR003105">
    <property type="entry name" value="SRA_YDG"/>
</dbReference>
<name>A0ABN2D472_9ACTN</name>
<feature type="domain" description="YDG" evidence="1">
    <location>
        <begin position="7"/>
        <end position="148"/>
    </location>
</feature>
<comment type="caution">
    <text evidence="2">The sequence shown here is derived from an EMBL/GenBank/DDBJ whole genome shotgun (WGS) entry which is preliminary data.</text>
</comment>
<proteinExistence type="predicted"/>
<dbReference type="SUPFAM" id="SSF88697">
    <property type="entry name" value="PUA domain-like"/>
    <property type="match status" value="1"/>
</dbReference>
<dbReference type="EMBL" id="BAAAQD010000043">
    <property type="protein sequence ID" value="GAA1569984.1"/>
    <property type="molecule type" value="Genomic_DNA"/>
</dbReference>
<sequence length="293" mass="31455">MPQRTYGEIPGFPAGSTFKNRADLAETGVHRPLQGGICGGRDGAESIVVSGGYVDDEDHGSELIYTGQGGNDPTTKRQIADQTLTLGNAGLARNQLDGNPVRVIRGAGGDTAHSPAAGLRYDGLFRVVDHWHETGKDGFRIWRFRLVSLESTDLPPDVSIATTEVEVATGPAERVQTVIQRLVRSTAVANGVKQKHNFRCQICGTQLSTPAGLYAEAAHIRALGKPHLGPDVMSNVLCLCPNHHVLFDAGAIYVDGRGIVRETLTHEELGKLTTLPGHVVDPVQLAYHREVHA</sequence>
<reference evidence="2 3" key="1">
    <citation type="journal article" date="2019" name="Int. J. Syst. Evol. Microbiol.">
        <title>The Global Catalogue of Microorganisms (GCM) 10K type strain sequencing project: providing services to taxonomists for standard genome sequencing and annotation.</title>
        <authorList>
            <consortium name="The Broad Institute Genomics Platform"/>
            <consortium name="The Broad Institute Genome Sequencing Center for Infectious Disease"/>
            <person name="Wu L."/>
            <person name="Ma J."/>
        </authorList>
    </citation>
    <scope>NUCLEOTIDE SEQUENCE [LARGE SCALE GENOMIC DNA]</scope>
    <source>
        <strain evidence="2 3">JCM 15933</strain>
    </source>
</reference>
<protein>
    <submittedName>
        <fullName evidence="2">HNH endonuclease</fullName>
    </submittedName>
</protein>
<dbReference type="InterPro" id="IPR015947">
    <property type="entry name" value="PUA-like_sf"/>
</dbReference>
<gene>
    <name evidence="2" type="ORF">GCM10009827_109760</name>
</gene>
<evidence type="ECO:0000313" key="3">
    <source>
        <dbReference type="Proteomes" id="UP001501470"/>
    </source>
</evidence>
<evidence type="ECO:0000259" key="1">
    <source>
        <dbReference type="PROSITE" id="PS51015"/>
    </source>
</evidence>
<dbReference type="Pfam" id="PF13391">
    <property type="entry name" value="HNH_2"/>
    <property type="match status" value="1"/>
</dbReference>
<dbReference type="PANTHER" id="PTHR14140">
    <property type="entry name" value="E3 UBIQUITIN-PROTEIN LIGASE UHRF-RELATED"/>
    <property type="match status" value="1"/>
</dbReference>